<reference evidence="1" key="1">
    <citation type="submission" date="2020-05" db="EMBL/GenBank/DDBJ databases">
        <title>Large-scale comparative analyses of tick genomes elucidate their genetic diversity and vector capacities.</title>
        <authorList>
            <person name="Jia N."/>
            <person name="Wang J."/>
            <person name="Shi W."/>
            <person name="Du L."/>
            <person name="Sun Y."/>
            <person name="Zhan W."/>
            <person name="Jiang J."/>
            <person name="Wang Q."/>
            <person name="Zhang B."/>
            <person name="Ji P."/>
            <person name="Sakyi L.B."/>
            <person name="Cui X."/>
            <person name="Yuan T."/>
            <person name="Jiang B."/>
            <person name="Yang W."/>
            <person name="Lam T.T.-Y."/>
            <person name="Chang Q."/>
            <person name="Ding S."/>
            <person name="Wang X."/>
            <person name="Zhu J."/>
            <person name="Ruan X."/>
            <person name="Zhao L."/>
            <person name="Wei J."/>
            <person name="Que T."/>
            <person name="Du C."/>
            <person name="Cheng J."/>
            <person name="Dai P."/>
            <person name="Han X."/>
            <person name="Huang E."/>
            <person name="Gao Y."/>
            <person name="Liu J."/>
            <person name="Shao H."/>
            <person name="Ye R."/>
            <person name="Li L."/>
            <person name="Wei W."/>
            <person name="Wang X."/>
            <person name="Wang C."/>
            <person name="Yang T."/>
            <person name="Huo Q."/>
            <person name="Li W."/>
            <person name="Guo W."/>
            <person name="Chen H."/>
            <person name="Zhou L."/>
            <person name="Ni X."/>
            <person name="Tian J."/>
            <person name="Zhou Y."/>
            <person name="Sheng Y."/>
            <person name="Liu T."/>
            <person name="Pan Y."/>
            <person name="Xia L."/>
            <person name="Li J."/>
            <person name="Zhao F."/>
            <person name="Cao W."/>
        </authorList>
    </citation>
    <scope>NUCLEOTIDE SEQUENCE</scope>
    <source>
        <strain evidence="1">Hyas-2018</strain>
    </source>
</reference>
<name>A0ACB7T3A3_HYAAI</name>
<sequence length="187" mass="19941">MDTCPNPRPDACGLCGQQVPPVEEGLSVWSVSGGAHATNSRAYAAKFCKSMATAQQGEKLKKAAKKRRQLQPLSEPPRWDIATADKPTPRNEGDQRQPLARPTAHGGTRKQPTAKPCGEAESRTRAVKSRSRVSGKGRAASSSSAILPSSAINAEKSIIVILRAQIEALQKRLAAVDAKHTQQVSAQ</sequence>
<comment type="caution">
    <text evidence="1">The sequence shown here is derived from an EMBL/GenBank/DDBJ whole genome shotgun (WGS) entry which is preliminary data.</text>
</comment>
<accession>A0ACB7T3A3</accession>
<keyword evidence="2" id="KW-1185">Reference proteome</keyword>
<dbReference type="EMBL" id="CM023491">
    <property type="protein sequence ID" value="KAH6940626.1"/>
    <property type="molecule type" value="Genomic_DNA"/>
</dbReference>
<proteinExistence type="predicted"/>
<dbReference type="Proteomes" id="UP000821845">
    <property type="component" value="Chromosome 11"/>
</dbReference>
<protein>
    <submittedName>
        <fullName evidence="1">Uncharacterized protein</fullName>
    </submittedName>
</protein>
<evidence type="ECO:0000313" key="1">
    <source>
        <dbReference type="EMBL" id="KAH6940626.1"/>
    </source>
</evidence>
<evidence type="ECO:0000313" key="2">
    <source>
        <dbReference type="Proteomes" id="UP000821845"/>
    </source>
</evidence>
<organism evidence="1 2">
    <name type="scientific">Hyalomma asiaticum</name>
    <name type="common">Tick</name>
    <dbReference type="NCBI Taxonomy" id="266040"/>
    <lineage>
        <taxon>Eukaryota</taxon>
        <taxon>Metazoa</taxon>
        <taxon>Ecdysozoa</taxon>
        <taxon>Arthropoda</taxon>
        <taxon>Chelicerata</taxon>
        <taxon>Arachnida</taxon>
        <taxon>Acari</taxon>
        <taxon>Parasitiformes</taxon>
        <taxon>Ixodida</taxon>
        <taxon>Ixodoidea</taxon>
        <taxon>Ixodidae</taxon>
        <taxon>Hyalomminae</taxon>
        <taxon>Hyalomma</taxon>
    </lineage>
</organism>
<gene>
    <name evidence="1" type="ORF">HPB50_003353</name>
</gene>